<feature type="compositionally biased region" description="Basic and acidic residues" evidence="1">
    <location>
        <begin position="1"/>
        <end position="10"/>
    </location>
</feature>
<organism evidence="2">
    <name type="scientific">Zea mays</name>
    <name type="common">Maize</name>
    <dbReference type="NCBI Taxonomy" id="4577"/>
    <lineage>
        <taxon>Eukaryota</taxon>
        <taxon>Viridiplantae</taxon>
        <taxon>Streptophyta</taxon>
        <taxon>Embryophyta</taxon>
        <taxon>Tracheophyta</taxon>
        <taxon>Spermatophyta</taxon>
        <taxon>Magnoliopsida</taxon>
        <taxon>Liliopsida</taxon>
        <taxon>Poales</taxon>
        <taxon>Poaceae</taxon>
        <taxon>PACMAD clade</taxon>
        <taxon>Panicoideae</taxon>
        <taxon>Andropogonodae</taxon>
        <taxon>Andropogoneae</taxon>
        <taxon>Tripsacinae</taxon>
        <taxon>Zea</taxon>
    </lineage>
</organism>
<accession>A0A1D6HFP8</accession>
<dbReference type="ExpressionAtlas" id="A0A1D6HFP8">
    <property type="expression patterns" value="baseline and differential"/>
</dbReference>
<evidence type="ECO:0000256" key="1">
    <source>
        <dbReference type="SAM" id="MobiDB-lite"/>
    </source>
</evidence>
<name>A0A1D6HFP8_MAIZE</name>
<reference evidence="2" key="1">
    <citation type="submission" date="2015-12" db="EMBL/GenBank/DDBJ databases">
        <title>Update maize B73 reference genome by single molecule sequencing technologies.</title>
        <authorList>
            <consortium name="Maize Genome Sequencing Project"/>
            <person name="Ware D."/>
        </authorList>
    </citation>
    <scope>NUCLEOTIDE SEQUENCE</scope>
    <source>
        <tissue evidence="2">Seedling</tissue>
    </source>
</reference>
<dbReference type="EMBL" id="CM000781">
    <property type="protein sequence ID" value="AQK73458.1"/>
    <property type="molecule type" value="Genomic_DNA"/>
</dbReference>
<sequence length="102" mass="11404">MAAPEPEAKLEAVTPSRSYELPPESESDAPASTGTQELKPWEQHAAVINLPRYDYRASGSLLLRSHSGFLITCPISAFPFQLYGLFPDRNLCCWIDSWIHVL</sequence>
<feature type="region of interest" description="Disordered" evidence="1">
    <location>
        <begin position="1"/>
        <end position="36"/>
    </location>
</feature>
<protein>
    <submittedName>
        <fullName evidence="2">Uncharacterized protein</fullName>
    </submittedName>
</protein>
<evidence type="ECO:0000313" key="2">
    <source>
        <dbReference type="EMBL" id="AQK73458.1"/>
    </source>
</evidence>
<gene>
    <name evidence="2" type="ORF">ZEAMMB73_Zm00001d017564</name>
</gene>
<proteinExistence type="predicted"/>
<dbReference type="AlphaFoldDB" id="A0A1D6HFP8"/>